<organism evidence="4 5">
    <name type="scientific">Aminipila butyrica</name>
    <dbReference type="NCBI Taxonomy" id="433296"/>
    <lineage>
        <taxon>Bacteria</taxon>
        <taxon>Bacillati</taxon>
        <taxon>Bacillota</taxon>
        <taxon>Clostridia</taxon>
        <taxon>Peptostreptococcales</taxon>
        <taxon>Anaerovoracaceae</taxon>
        <taxon>Aminipila</taxon>
    </lineage>
</organism>
<evidence type="ECO:0000256" key="2">
    <source>
        <dbReference type="SAM" id="Phobius"/>
    </source>
</evidence>
<keyword evidence="5" id="KW-1185">Reference proteome</keyword>
<dbReference type="KEGG" id="abut:Ami103574_08070"/>
<dbReference type="PROSITE" id="PS51724">
    <property type="entry name" value="SPOR"/>
    <property type="match status" value="1"/>
</dbReference>
<evidence type="ECO:0000313" key="4">
    <source>
        <dbReference type="EMBL" id="QIB69280.1"/>
    </source>
</evidence>
<dbReference type="AlphaFoldDB" id="A0A858BWK0"/>
<dbReference type="Pfam" id="PF05036">
    <property type="entry name" value="SPOR"/>
    <property type="match status" value="1"/>
</dbReference>
<dbReference type="Proteomes" id="UP000466848">
    <property type="component" value="Chromosome"/>
</dbReference>
<feature type="domain" description="SPOR" evidence="3">
    <location>
        <begin position="128"/>
        <end position="203"/>
    </location>
</feature>
<accession>A0A858BWK0</accession>
<reference evidence="4 5" key="1">
    <citation type="submission" date="2020-02" db="EMBL/GenBank/DDBJ databases">
        <authorList>
            <person name="Kim Y.B."/>
            <person name="Roh S.W."/>
        </authorList>
    </citation>
    <scope>NUCLEOTIDE SEQUENCE [LARGE SCALE GENOMIC DNA]</scope>
    <source>
        <strain evidence="4 5">DSM 103574</strain>
    </source>
</reference>
<feature type="transmembrane region" description="Helical" evidence="2">
    <location>
        <begin position="21"/>
        <end position="47"/>
    </location>
</feature>
<evidence type="ECO:0000313" key="5">
    <source>
        <dbReference type="Proteomes" id="UP000466848"/>
    </source>
</evidence>
<protein>
    <submittedName>
        <fullName evidence="4">SPOR domain-containing protein</fullName>
    </submittedName>
</protein>
<keyword evidence="2" id="KW-1133">Transmembrane helix</keyword>
<name>A0A858BWK0_9FIRM</name>
<feature type="compositionally biased region" description="Polar residues" evidence="1">
    <location>
        <begin position="89"/>
        <end position="105"/>
    </location>
</feature>
<evidence type="ECO:0000259" key="3">
    <source>
        <dbReference type="PROSITE" id="PS51724"/>
    </source>
</evidence>
<dbReference type="Gene3D" id="3.30.70.1070">
    <property type="entry name" value="Sporulation related repeat"/>
    <property type="match status" value="1"/>
</dbReference>
<feature type="region of interest" description="Disordered" evidence="1">
    <location>
        <begin position="75"/>
        <end position="114"/>
    </location>
</feature>
<gene>
    <name evidence="4" type="ORF">Ami103574_08070</name>
</gene>
<sequence length="203" mass="22210">MRPIRRKRRRNGFRQKTKVNFTAIIVIISMAVLLGYGTAKFIIYPLFHDSGQKGDDLAGQGFQIEKFLSFFLKEDDPQKEPEGDKNGEQGVQEQGTSGPAVQPDSSGGKDGVVEDKLNVTPVQQSTGTDTTNGYCIQFGSFTTKLSAESLVSELKASGITAEIIEKDGAYKVVSQLFQQKEEAVTTMNSLVGTKYADAFITPR</sequence>
<keyword evidence="2" id="KW-0472">Membrane</keyword>
<dbReference type="InterPro" id="IPR007730">
    <property type="entry name" value="SPOR-like_dom"/>
</dbReference>
<proteinExistence type="predicted"/>
<feature type="compositionally biased region" description="Basic and acidic residues" evidence="1">
    <location>
        <begin position="75"/>
        <end position="87"/>
    </location>
</feature>
<evidence type="ECO:0000256" key="1">
    <source>
        <dbReference type="SAM" id="MobiDB-lite"/>
    </source>
</evidence>
<dbReference type="InterPro" id="IPR036680">
    <property type="entry name" value="SPOR-like_sf"/>
</dbReference>
<keyword evidence="2" id="KW-0812">Transmembrane</keyword>
<dbReference type="SUPFAM" id="SSF110997">
    <property type="entry name" value="Sporulation related repeat"/>
    <property type="match status" value="1"/>
</dbReference>
<dbReference type="RefSeq" id="WP_163066402.1">
    <property type="nucleotide sequence ID" value="NZ_CP048649.1"/>
</dbReference>
<dbReference type="EMBL" id="CP048649">
    <property type="protein sequence ID" value="QIB69280.1"/>
    <property type="molecule type" value="Genomic_DNA"/>
</dbReference>
<dbReference type="GO" id="GO:0042834">
    <property type="term" value="F:peptidoglycan binding"/>
    <property type="evidence" value="ECO:0007669"/>
    <property type="project" value="InterPro"/>
</dbReference>